<feature type="transmembrane region" description="Helical" evidence="6">
    <location>
        <begin position="33"/>
        <end position="51"/>
    </location>
</feature>
<reference evidence="7" key="1">
    <citation type="submission" date="2016-04" db="EMBL/GenBank/DDBJ databases">
        <authorList>
            <person name="Evans L.H."/>
            <person name="Alamgir A."/>
            <person name="Owens N."/>
            <person name="Weber N.D."/>
            <person name="Virtaneva K."/>
            <person name="Barbian K."/>
            <person name="Babar A."/>
            <person name="Rosenke K."/>
        </authorList>
    </citation>
    <scope>NUCLEOTIDE SEQUENCE</scope>
    <source>
        <strain evidence="7">86-1</strain>
    </source>
</reference>
<dbReference type="SUPFAM" id="SSF140478">
    <property type="entry name" value="LemA-like"/>
    <property type="match status" value="1"/>
</dbReference>
<accession>A0A212K748</accession>
<dbReference type="PANTHER" id="PTHR34478:SF2">
    <property type="entry name" value="MEMBRANE PROTEIN"/>
    <property type="match status" value="1"/>
</dbReference>
<evidence type="ECO:0000313" key="7">
    <source>
        <dbReference type="EMBL" id="SBW07530.1"/>
    </source>
</evidence>
<comment type="subcellular location">
    <subcellularLocation>
        <location evidence="1">Membrane</location>
        <topology evidence="1">Single-pass membrane protein</topology>
    </subcellularLocation>
</comment>
<dbReference type="GO" id="GO:0016020">
    <property type="term" value="C:membrane"/>
    <property type="evidence" value="ECO:0007669"/>
    <property type="project" value="UniProtKB-SubCell"/>
</dbReference>
<evidence type="ECO:0000256" key="5">
    <source>
        <dbReference type="ARBA" id="ARBA00023136"/>
    </source>
</evidence>
<keyword evidence="5 6" id="KW-0472">Membrane</keyword>
<dbReference type="Gene3D" id="1.20.1440.20">
    <property type="entry name" value="LemA-like domain"/>
    <property type="match status" value="1"/>
</dbReference>
<organism evidence="7">
    <name type="scientific">uncultured Dysgonomonas sp</name>
    <dbReference type="NCBI Taxonomy" id="206096"/>
    <lineage>
        <taxon>Bacteria</taxon>
        <taxon>Pseudomonadati</taxon>
        <taxon>Bacteroidota</taxon>
        <taxon>Bacteroidia</taxon>
        <taxon>Bacteroidales</taxon>
        <taxon>Dysgonomonadaceae</taxon>
        <taxon>Dysgonomonas</taxon>
        <taxon>environmental samples</taxon>
    </lineage>
</organism>
<evidence type="ECO:0008006" key="8">
    <source>
        <dbReference type="Google" id="ProtNLM"/>
    </source>
</evidence>
<dbReference type="InterPro" id="IPR007156">
    <property type="entry name" value="MamQ_LemA"/>
</dbReference>
<evidence type="ECO:0000256" key="3">
    <source>
        <dbReference type="ARBA" id="ARBA00022692"/>
    </source>
</evidence>
<dbReference type="InterPro" id="IPR023353">
    <property type="entry name" value="LemA-like_dom_sf"/>
</dbReference>
<protein>
    <recommendedName>
        <fullName evidence="8">LemA family protein</fullName>
    </recommendedName>
</protein>
<keyword evidence="3 6" id="KW-0812">Transmembrane</keyword>
<evidence type="ECO:0000256" key="1">
    <source>
        <dbReference type="ARBA" id="ARBA00004167"/>
    </source>
</evidence>
<proteinExistence type="inferred from homology"/>
<gene>
    <name evidence="7" type="ORF">KL86DYS1_31691</name>
</gene>
<sequence>MHHSNKTFSLVVLDINVFDINSKKIETMKLTKGIIAIIVVVVLGLIVFMYAKSLQNSMVGKEEGVTSQWAQVQNAYQRRADLVPNLVATVKGYATHEQETLQAVVDARAKATQMNVNADQLTEENIKKYQEAQGQLGAALGRLLMVQENYPDLKANTNFLALQDELTGTENRISTERNKFNERVREYNTYIRMFPKNIFAGMFGFDKKGYFEADASAQSAPKVEF</sequence>
<dbReference type="EMBL" id="FLUM01000003">
    <property type="protein sequence ID" value="SBW07530.1"/>
    <property type="molecule type" value="Genomic_DNA"/>
</dbReference>
<dbReference type="Pfam" id="PF04011">
    <property type="entry name" value="LemA"/>
    <property type="match status" value="1"/>
</dbReference>
<dbReference type="AlphaFoldDB" id="A0A212K748"/>
<comment type="similarity">
    <text evidence="2">Belongs to the LemA family.</text>
</comment>
<evidence type="ECO:0000256" key="4">
    <source>
        <dbReference type="ARBA" id="ARBA00022989"/>
    </source>
</evidence>
<evidence type="ECO:0000256" key="2">
    <source>
        <dbReference type="ARBA" id="ARBA00008854"/>
    </source>
</evidence>
<dbReference type="PANTHER" id="PTHR34478">
    <property type="entry name" value="PROTEIN LEMA"/>
    <property type="match status" value="1"/>
</dbReference>
<name>A0A212K748_9BACT</name>
<evidence type="ECO:0000256" key="6">
    <source>
        <dbReference type="SAM" id="Phobius"/>
    </source>
</evidence>
<keyword evidence="4 6" id="KW-1133">Transmembrane helix</keyword>